<evidence type="ECO:0000256" key="1">
    <source>
        <dbReference type="ARBA" id="ARBA00006612"/>
    </source>
</evidence>
<dbReference type="GO" id="GO:0003677">
    <property type="term" value="F:DNA binding"/>
    <property type="evidence" value="ECO:0007669"/>
    <property type="project" value="UniProtKB-KW"/>
</dbReference>
<sequence length="129" mass="12489">MAGGTAAPSLAEAKAKVAAAAVRYARLAASAEGGVQVAVQPSLAGPVGALTADFGEALAADVKAFARHAGRTTVQVSDVALAARRNESAVEAVRAAAHRAAAGGASSKVARRAAAAAAADDSDSDLVIL</sequence>
<evidence type="ECO:0008006" key="6">
    <source>
        <dbReference type="Google" id="ProtNLM"/>
    </source>
</evidence>
<organism evidence="5">
    <name type="scientific">Prasinoderma singulare</name>
    <dbReference type="NCBI Taxonomy" id="676789"/>
    <lineage>
        <taxon>Eukaryota</taxon>
        <taxon>Viridiplantae</taxon>
        <taxon>Prasinodermophyta</taxon>
        <taxon>Prasinodermophyceae</taxon>
        <taxon>Prasinodermales</taxon>
        <taxon>Prasinodermaceae</taxon>
        <taxon>Prasinoderma</taxon>
    </lineage>
</organism>
<dbReference type="PANTHER" id="PTHR22980:SF0">
    <property type="entry name" value="CENTROMERE PROTEIN S"/>
    <property type="match status" value="1"/>
</dbReference>
<dbReference type="GO" id="GO:0006281">
    <property type="term" value="P:DNA repair"/>
    <property type="evidence" value="ECO:0007669"/>
    <property type="project" value="UniProtKB-KW"/>
</dbReference>
<dbReference type="Gene3D" id="1.10.20.10">
    <property type="entry name" value="Histone, subunit A"/>
    <property type="match status" value="1"/>
</dbReference>
<evidence type="ECO:0000313" key="5">
    <source>
        <dbReference type="EMBL" id="CAE0134380.1"/>
    </source>
</evidence>
<gene>
    <name evidence="5" type="ORF">PSIN1315_LOCUS4924</name>
</gene>
<dbReference type="GO" id="GO:0000712">
    <property type="term" value="P:resolution of meiotic recombination intermediates"/>
    <property type="evidence" value="ECO:0007669"/>
    <property type="project" value="TreeGrafter"/>
</dbReference>
<evidence type="ECO:0000256" key="3">
    <source>
        <dbReference type="ARBA" id="ARBA00023125"/>
    </source>
</evidence>
<evidence type="ECO:0000256" key="4">
    <source>
        <dbReference type="ARBA" id="ARBA00023204"/>
    </source>
</evidence>
<keyword evidence="3" id="KW-0238">DNA-binding</keyword>
<dbReference type="GO" id="GO:0003682">
    <property type="term" value="F:chromatin binding"/>
    <property type="evidence" value="ECO:0007669"/>
    <property type="project" value="TreeGrafter"/>
</dbReference>
<keyword evidence="4" id="KW-0234">DNA repair</keyword>
<dbReference type="PANTHER" id="PTHR22980">
    <property type="entry name" value="CORTISTATIN"/>
    <property type="match status" value="1"/>
</dbReference>
<dbReference type="InterPro" id="IPR029003">
    <property type="entry name" value="CENP-S/Mhf1"/>
</dbReference>
<dbReference type="EMBL" id="HBHY01007604">
    <property type="protein sequence ID" value="CAE0134380.1"/>
    <property type="molecule type" value="Transcribed_RNA"/>
</dbReference>
<dbReference type="AlphaFoldDB" id="A0A7S3F8X0"/>
<proteinExistence type="inferred from homology"/>
<dbReference type="GO" id="GO:0031297">
    <property type="term" value="P:replication fork processing"/>
    <property type="evidence" value="ECO:0007669"/>
    <property type="project" value="TreeGrafter"/>
</dbReference>
<accession>A0A7S3F8X0</accession>
<comment type="similarity">
    <text evidence="1">Belongs to the TAF9 family. CENP-S/MHF1 subfamily.</text>
</comment>
<dbReference type="GO" id="GO:0046982">
    <property type="term" value="F:protein heterodimerization activity"/>
    <property type="evidence" value="ECO:0007669"/>
    <property type="project" value="InterPro"/>
</dbReference>
<name>A0A7S3F8X0_9VIRI</name>
<dbReference type="Pfam" id="PF15630">
    <property type="entry name" value="CENP-S"/>
    <property type="match status" value="1"/>
</dbReference>
<dbReference type="GO" id="GO:0071821">
    <property type="term" value="C:FANCM-MHF complex"/>
    <property type="evidence" value="ECO:0007669"/>
    <property type="project" value="InterPro"/>
</dbReference>
<dbReference type="InterPro" id="IPR009072">
    <property type="entry name" value="Histone-fold"/>
</dbReference>
<reference evidence="5" key="1">
    <citation type="submission" date="2021-01" db="EMBL/GenBank/DDBJ databases">
        <authorList>
            <person name="Corre E."/>
            <person name="Pelletier E."/>
            <person name="Niang G."/>
            <person name="Scheremetjew M."/>
            <person name="Finn R."/>
            <person name="Kale V."/>
            <person name="Holt S."/>
            <person name="Cochrane G."/>
            <person name="Meng A."/>
            <person name="Brown T."/>
            <person name="Cohen L."/>
        </authorList>
    </citation>
    <scope>NUCLEOTIDE SEQUENCE</scope>
    <source>
        <strain evidence="5">RCC927</strain>
    </source>
</reference>
<dbReference type="SUPFAM" id="SSF47113">
    <property type="entry name" value="Histone-fold"/>
    <property type="match status" value="1"/>
</dbReference>
<keyword evidence="2" id="KW-0227">DNA damage</keyword>
<evidence type="ECO:0000256" key="2">
    <source>
        <dbReference type="ARBA" id="ARBA00022763"/>
    </source>
</evidence>
<protein>
    <recommendedName>
        <fullName evidence="6">Centromere protein S</fullName>
    </recommendedName>
</protein>